<evidence type="ECO:0000256" key="8">
    <source>
        <dbReference type="SAM" id="MobiDB-lite"/>
    </source>
</evidence>
<keyword evidence="5 7" id="KW-1133">Transmembrane helix</keyword>
<evidence type="ECO:0000256" key="2">
    <source>
        <dbReference type="ARBA" id="ARBA00008789"/>
    </source>
</evidence>
<evidence type="ECO:0000256" key="4">
    <source>
        <dbReference type="ARBA" id="ARBA00022692"/>
    </source>
</evidence>
<dbReference type="PANTHER" id="PTHR16024:SF6">
    <property type="entry name" value="XK-RELATED PROTEIN"/>
    <property type="match status" value="1"/>
</dbReference>
<name>E9GXW9_DAPPU</name>
<reference evidence="9 10" key="1">
    <citation type="journal article" date="2011" name="Science">
        <title>The ecoresponsive genome of Daphnia pulex.</title>
        <authorList>
            <person name="Colbourne J.K."/>
            <person name="Pfrender M.E."/>
            <person name="Gilbert D."/>
            <person name="Thomas W.K."/>
            <person name="Tucker A."/>
            <person name="Oakley T.H."/>
            <person name="Tokishita S."/>
            <person name="Aerts A."/>
            <person name="Arnold G.J."/>
            <person name="Basu M.K."/>
            <person name="Bauer D.J."/>
            <person name="Caceres C.E."/>
            <person name="Carmel L."/>
            <person name="Casola C."/>
            <person name="Choi J.H."/>
            <person name="Detter J.C."/>
            <person name="Dong Q."/>
            <person name="Dusheyko S."/>
            <person name="Eads B.D."/>
            <person name="Frohlich T."/>
            <person name="Geiler-Samerotte K.A."/>
            <person name="Gerlach D."/>
            <person name="Hatcher P."/>
            <person name="Jogdeo S."/>
            <person name="Krijgsveld J."/>
            <person name="Kriventseva E.V."/>
            <person name="Kultz D."/>
            <person name="Laforsch C."/>
            <person name="Lindquist E."/>
            <person name="Lopez J."/>
            <person name="Manak J.R."/>
            <person name="Muller J."/>
            <person name="Pangilinan J."/>
            <person name="Patwardhan R.P."/>
            <person name="Pitluck S."/>
            <person name="Pritham E.J."/>
            <person name="Rechtsteiner A."/>
            <person name="Rho M."/>
            <person name="Rogozin I.B."/>
            <person name="Sakarya O."/>
            <person name="Salamov A."/>
            <person name="Schaack S."/>
            <person name="Shapiro H."/>
            <person name="Shiga Y."/>
            <person name="Skalitzky C."/>
            <person name="Smith Z."/>
            <person name="Souvorov A."/>
            <person name="Sung W."/>
            <person name="Tang Z."/>
            <person name="Tsuchiya D."/>
            <person name="Tu H."/>
            <person name="Vos H."/>
            <person name="Wang M."/>
            <person name="Wolf Y.I."/>
            <person name="Yamagata H."/>
            <person name="Yamada T."/>
            <person name="Ye Y."/>
            <person name="Shaw J.R."/>
            <person name="Andrews J."/>
            <person name="Crease T.J."/>
            <person name="Tang H."/>
            <person name="Lucas S.M."/>
            <person name="Robertson H.M."/>
            <person name="Bork P."/>
            <person name="Koonin E.V."/>
            <person name="Zdobnov E.M."/>
            <person name="Grigoriev I.V."/>
            <person name="Lynch M."/>
            <person name="Boore J.L."/>
        </authorList>
    </citation>
    <scope>NUCLEOTIDE SEQUENCE [LARGE SCALE GENOMIC DNA]</scope>
</reference>
<keyword evidence="3" id="KW-1003">Cell membrane</keyword>
<keyword evidence="10" id="KW-1185">Reference proteome</keyword>
<evidence type="ECO:0000256" key="7">
    <source>
        <dbReference type="RuleBase" id="RU910716"/>
    </source>
</evidence>
<comment type="similarity">
    <text evidence="2 7">Belongs to the XK family.</text>
</comment>
<dbReference type="HOGENOM" id="CLU_797568_0_0_1"/>
<sequence length="334" mass="38737">MGAIKRKKDPSTQERVNPQPPSQVVEFAQKCKENIEISSVNWCTLAFLVTPIVVITFKSFSFYNNGFKNTDTLFDPRHSLPKEEYTFSNWVKWVLGPVGLCLIPRYWDIIKYADKAKQAKIKNGEKQYMYFVAMIWEDAELLQLSQFDCFMESAPQLLLNLYMLVKGESDLGVYTAIGFLFPIISLSWAIVSYDKKCCLIKGIKPDEGNRQGRMSILNDDAIDCYKTFNLKTSAILFSAHFFGIVARFIALSLFTSVFGWIIWPACLAHLIPIFVWHRNENYSFMDSLRLSFLHVFAYLYPAERESDQKKHPRFSPVMYQTVRLTIFESQTLYL</sequence>
<feature type="region of interest" description="Disordered" evidence="8">
    <location>
        <begin position="1"/>
        <end position="20"/>
    </location>
</feature>
<feature type="transmembrane region" description="Helical" evidence="7">
    <location>
        <begin position="234"/>
        <end position="254"/>
    </location>
</feature>
<dbReference type="OrthoDB" id="6136301at2759"/>
<evidence type="ECO:0000256" key="6">
    <source>
        <dbReference type="ARBA" id="ARBA00023136"/>
    </source>
</evidence>
<evidence type="ECO:0000313" key="10">
    <source>
        <dbReference type="Proteomes" id="UP000000305"/>
    </source>
</evidence>
<protein>
    <recommendedName>
        <fullName evidence="7">XK-related protein</fullName>
    </recommendedName>
</protein>
<evidence type="ECO:0000256" key="1">
    <source>
        <dbReference type="ARBA" id="ARBA00004651"/>
    </source>
</evidence>
<dbReference type="PANTHER" id="PTHR16024">
    <property type="entry name" value="XK-RELATED PROTEIN"/>
    <property type="match status" value="1"/>
</dbReference>
<evidence type="ECO:0000256" key="3">
    <source>
        <dbReference type="ARBA" id="ARBA00022475"/>
    </source>
</evidence>
<dbReference type="EMBL" id="GL732573">
    <property type="protein sequence ID" value="EFX75740.1"/>
    <property type="molecule type" value="Genomic_DNA"/>
</dbReference>
<comment type="subcellular location">
    <subcellularLocation>
        <location evidence="1">Cell membrane</location>
        <topology evidence="1">Multi-pass membrane protein</topology>
    </subcellularLocation>
    <subcellularLocation>
        <location evidence="7">Membrane</location>
        <topology evidence="7">Multi-pass membrane protein</topology>
    </subcellularLocation>
</comment>
<dbReference type="GO" id="GO:1902742">
    <property type="term" value="P:apoptotic process involved in development"/>
    <property type="evidence" value="ECO:0000318"/>
    <property type="project" value="GO_Central"/>
</dbReference>
<accession>E9GXW9</accession>
<dbReference type="InParanoid" id="E9GXW9"/>
<dbReference type="Proteomes" id="UP000000305">
    <property type="component" value="Unassembled WGS sequence"/>
</dbReference>
<feature type="transmembrane region" description="Helical" evidence="7">
    <location>
        <begin position="171"/>
        <end position="191"/>
    </location>
</feature>
<dbReference type="GO" id="GO:0043652">
    <property type="term" value="P:engulfment of apoptotic cell"/>
    <property type="evidence" value="ECO:0000318"/>
    <property type="project" value="GO_Central"/>
</dbReference>
<dbReference type="KEGG" id="dpx:DAPPUDRAFT_323100"/>
<feature type="transmembrane region" description="Helical" evidence="7">
    <location>
        <begin position="42"/>
        <end position="63"/>
    </location>
</feature>
<gene>
    <name evidence="9" type="ORF">DAPPUDRAFT_323100</name>
</gene>
<proteinExistence type="inferred from homology"/>
<dbReference type="InterPro" id="IPR050895">
    <property type="entry name" value="XK-related_scramblase"/>
</dbReference>
<keyword evidence="6 7" id="KW-0472">Membrane</keyword>
<dbReference type="InterPro" id="IPR018629">
    <property type="entry name" value="XK-rel"/>
</dbReference>
<organism evidence="9 10">
    <name type="scientific">Daphnia pulex</name>
    <name type="common">Water flea</name>
    <dbReference type="NCBI Taxonomy" id="6669"/>
    <lineage>
        <taxon>Eukaryota</taxon>
        <taxon>Metazoa</taxon>
        <taxon>Ecdysozoa</taxon>
        <taxon>Arthropoda</taxon>
        <taxon>Crustacea</taxon>
        <taxon>Branchiopoda</taxon>
        <taxon>Diplostraca</taxon>
        <taxon>Cladocera</taxon>
        <taxon>Anomopoda</taxon>
        <taxon>Daphniidae</taxon>
        <taxon>Daphnia</taxon>
    </lineage>
</organism>
<evidence type="ECO:0000313" key="9">
    <source>
        <dbReference type="EMBL" id="EFX75740.1"/>
    </source>
</evidence>
<evidence type="ECO:0000256" key="5">
    <source>
        <dbReference type="ARBA" id="ARBA00022989"/>
    </source>
</evidence>
<dbReference type="GO" id="GO:0070782">
    <property type="term" value="P:phosphatidylserine exposure on apoptotic cell surface"/>
    <property type="evidence" value="ECO:0000318"/>
    <property type="project" value="GO_Central"/>
</dbReference>
<feature type="transmembrane region" description="Helical" evidence="7">
    <location>
        <begin position="260"/>
        <end position="277"/>
    </location>
</feature>
<dbReference type="AlphaFoldDB" id="E9GXW9"/>
<keyword evidence="4 7" id="KW-0812">Transmembrane</keyword>
<dbReference type="GO" id="GO:0005886">
    <property type="term" value="C:plasma membrane"/>
    <property type="evidence" value="ECO:0000318"/>
    <property type="project" value="GO_Central"/>
</dbReference>
<dbReference type="Pfam" id="PF09815">
    <property type="entry name" value="XK-related"/>
    <property type="match status" value="1"/>
</dbReference>